<comment type="caution">
    <text evidence="2">The sequence shown here is derived from an EMBL/GenBank/DDBJ whole genome shotgun (WGS) entry which is preliminary data.</text>
</comment>
<protein>
    <submittedName>
        <fullName evidence="2">Uncharacterized protein</fullName>
    </submittedName>
</protein>
<reference evidence="2" key="1">
    <citation type="submission" date="2023-06" db="EMBL/GenBank/DDBJ databases">
        <authorList>
            <consortium name="Lawrence Berkeley National Laboratory"/>
            <person name="Ahrendt S."/>
            <person name="Sahu N."/>
            <person name="Indic B."/>
            <person name="Wong-Bajracharya J."/>
            <person name="Merenyi Z."/>
            <person name="Ke H.-M."/>
            <person name="Monk M."/>
            <person name="Kocsube S."/>
            <person name="Drula E."/>
            <person name="Lipzen A."/>
            <person name="Balint B."/>
            <person name="Henrissat B."/>
            <person name="Andreopoulos B."/>
            <person name="Martin F.M."/>
            <person name="Harder C.B."/>
            <person name="Rigling D."/>
            <person name="Ford K.L."/>
            <person name="Foster G.D."/>
            <person name="Pangilinan J."/>
            <person name="Papanicolaou A."/>
            <person name="Barry K."/>
            <person name="LaButti K."/>
            <person name="Viragh M."/>
            <person name="Koriabine M."/>
            <person name="Yan M."/>
            <person name="Riley R."/>
            <person name="Champramary S."/>
            <person name="Plett K.L."/>
            <person name="Tsai I.J."/>
            <person name="Slot J."/>
            <person name="Sipos G."/>
            <person name="Plett J."/>
            <person name="Nagy L.G."/>
            <person name="Grigoriev I.V."/>
        </authorList>
    </citation>
    <scope>NUCLEOTIDE SEQUENCE</scope>
    <source>
        <strain evidence="2">CCBAS 213</strain>
    </source>
</reference>
<keyword evidence="3" id="KW-1185">Reference proteome</keyword>
<accession>A0AA39NCL6</accession>
<feature type="region of interest" description="Disordered" evidence="1">
    <location>
        <begin position="253"/>
        <end position="304"/>
    </location>
</feature>
<dbReference type="RefSeq" id="XP_060334582.1">
    <property type="nucleotide sequence ID" value="XM_060479941.1"/>
</dbReference>
<evidence type="ECO:0000256" key="1">
    <source>
        <dbReference type="SAM" id="MobiDB-lite"/>
    </source>
</evidence>
<dbReference type="GeneID" id="85363489"/>
<dbReference type="Proteomes" id="UP001175211">
    <property type="component" value="Unassembled WGS sequence"/>
</dbReference>
<evidence type="ECO:0000313" key="3">
    <source>
        <dbReference type="Proteomes" id="UP001175211"/>
    </source>
</evidence>
<evidence type="ECO:0000313" key="2">
    <source>
        <dbReference type="EMBL" id="KAK0463116.1"/>
    </source>
</evidence>
<organism evidence="2 3">
    <name type="scientific">Armillaria tabescens</name>
    <name type="common">Ringless honey mushroom</name>
    <name type="synonym">Agaricus tabescens</name>
    <dbReference type="NCBI Taxonomy" id="1929756"/>
    <lineage>
        <taxon>Eukaryota</taxon>
        <taxon>Fungi</taxon>
        <taxon>Dikarya</taxon>
        <taxon>Basidiomycota</taxon>
        <taxon>Agaricomycotina</taxon>
        <taxon>Agaricomycetes</taxon>
        <taxon>Agaricomycetidae</taxon>
        <taxon>Agaricales</taxon>
        <taxon>Marasmiineae</taxon>
        <taxon>Physalacriaceae</taxon>
        <taxon>Desarmillaria</taxon>
    </lineage>
</organism>
<dbReference type="EMBL" id="JAUEPS010000008">
    <property type="protein sequence ID" value="KAK0463116.1"/>
    <property type="molecule type" value="Genomic_DNA"/>
</dbReference>
<proteinExistence type="predicted"/>
<dbReference type="AlphaFoldDB" id="A0AA39NCL6"/>
<gene>
    <name evidence="2" type="ORF">EV420DRAFT_1732633</name>
</gene>
<sequence length="304" mass="33917">MPSSPSASSPPEAQQNIDIQTAVLHLLVSKFQPGALRTFEDYIETCQHATNIVSFLDFQALSDVEQNLVVDILEAAVTNLNSVCLDYHMRMLEVLFFDFSAPWKDSLGSIPTTNSTFRVAAIEVLMTEPPSYLEQPPALTSDSMHALSATQAPPRTTRPLLESQYLQDSFAVSFQALRFHLSQVSSSLRNFTSSPSEMPRMPWTSTHHQRIRTRCICRLLLQTRRIDTGPPSTNSLCLTLFPTENVLADDVASLDNSQSPTASDDDLEKKKVRSRKPSGVAMSRRKRAVSTREDKENLDMDIAL</sequence>
<name>A0AA39NCL6_ARMTA</name>